<dbReference type="Proteomes" id="UP000291236">
    <property type="component" value="Chromosome"/>
</dbReference>
<evidence type="ECO:0000313" key="2">
    <source>
        <dbReference type="EMBL" id="BBH52313.1"/>
    </source>
</evidence>
<dbReference type="AlphaFoldDB" id="A0A4P2VH86"/>
<dbReference type="Gene3D" id="3.40.930.10">
    <property type="entry name" value="Mannitol-specific EII, Chain A"/>
    <property type="match status" value="1"/>
</dbReference>
<evidence type="ECO:0000313" key="3">
    <source>
        <dbReference type="Proteomes" id="UP000291236"/>
    </source>
</evidence>
<dbReference type="InterPro" id="IPR051541">
    <property type="entry name" value="PTS_SugarTrans_NitroReg"/>
</dbReference>
<dbReference type="PANTHER" id="PTHR47738">
    <property type="entry name" value="PTS SYSTEM FRUCTOSE-LIKE EIIA COMPONENT-RELATED"/>
    <property type="match status" value="1"/>
</dbReference>
<dbReference type="InterPro" id="IPR002178">
    <property type="entry name" value="PTS_EIIA_type-2_dom"/>
</dbReference>
<dbReference type="KEGG" id="sbf:JCM31447_07540"/>
<proteinExistence type="predicted"/>
<dbReference type="SUPFAM" id="SSF55804">
    <property type="entry name" value="Phoshotransferase/anion transport protein"/>
    <property type="match status" value="1"/>
</dbReference>
<name>A0A4P2VH86_FLUSA</name>
<feature type="domain" description="PTS EIIA type-2" evidence="1">
    <location>
        <begin position="8"/>
        <end position="154"/>
    </location>
</feature>
<evidence type="ECO:0000259" key="1">
    <source>
        <dbReference type="PROSITE" id="PS51094"/>
    </source>
</evidence>
<dbReference type="PROSITE" id="PS51094">
    <property type="entry name" value="PTS_EIIA_TYPE_2"/>
    <property type="match status" value="1"/>
</dbReference>
<sequence length="154" mass="17489">MASELLRNLIKEQSTPLYLEARNKEDVIKEISFKISQVKKNLKEEEIFIGLSEREAKASTGVDLGVAIPHTSLNKIVDTELYFFLAPHGIEFSSLDSEPSYLFFVILSPKNPKKPYISSLKIMADICRTMRIDRVRFKLKSAKSLAEVLQILEG</sequence>
<protein>
    <submittedName>
        <fullName evidence="2">PTS fructose transporter subunit IIA</fullName>
    </submittedName>
</protein>
<accession>A0A4P2VH86</accession>
<organism evidence="2 3">
    <name type="scientific">Fluviispira sanaruensis</name>
    <dbReference type="NCBI Taxonomy" id="2493639"/>
    <lineage>
        <taxon>Bacteria</taxon>
        <taxon>Pseudomonadati</taxon>
        <taxon>Bdellovibrionota</taxon>
        <taxon>Oligoflexia</taxon>
        <taxon>Silvanigrellales</taxon>
        <taxon>Silvanigrellaceae</taxon>
        <taxon>Fluviispira</taxon>
    </lineage>
</organism>
<dbReference type="PANTHER" id="PTHR47738:SF1">
    <property type="entry name" value="NITROGEN REGULATORY PROTEIN"/>
    <property type="match status" value="1"/>
</dbReference>
<dbReference type="OrthoDB" id="95460at2"/>
<reference evidence="2 3" key="1">
    <citation type="submission" date="2018-12" db="EMBL/GenBank/DDBJ databases">
        <title>Rubrispira sanarue gen. nov., sp., nov., a member of the order Silvanigrellales, isolated from a brackish lake in Hamamatsu Japan.</title>
        <authorList>
            <person name="Maejima Y."/>
            <person name="Iino T."/>
            <person name="Muraguchi Y."/>
            <person name="Fukuda K."/>
            <person name="Nojiri H."/>
            <person name="Ohkuma M."/>
            <person name="Moriuchi R."/>
            <person name="Dohra H."/>
            <person name="Kimbara K."/>
            <person name="Shintani M."/>
        </authorList>
    </citation>
    <scope>NUCLEOTIDE SEQUENCE [LARGE SCALE GENOMIC DNA]</scope>
    <source>
        <strain evidence="2 3">RF1110005</strain>
    </source>
</reference>
<dbReference type="RefSeq" id="WP_130606695.1">
    <property type="nucleotide sequence ID" value="NZ_AP019368.1"/>
</dbReference>
<dbReference type="EMBL" id="AP019368">
    <property type="protein sequence ID" value="BBH52313.1"/>
    <property type="molecule type" value="Genomic_DNA"/>
</dbReference>
<dbReference type="GO" id="GO:0030295">
    <property type="term" value="F:protein kinase activator activity"/>
    <property type="evidence" value="ECO:0007669"/>
    <property type="project" value="TreeGrafter"/>
</dbReference>
<gene>
    <name evidence="2" type="ORF">JCM31447_07540</name>
</gene>
<dbReference type="InterPro" id="IPR016152">
    <property type="entry name" value="PTrfase/Anion_transptr"/>
</dbReference>
<dbReference type="Pfam" id="PF00359">
    <property type="entry name" value="PTS_EIIA_2"/>
    <property type="match status" value="1"/>
</dbReference>
<keyword evidence="3" id="KW-1185">Reference proteome</keyword>